<proteinExistence type="predicted"/>
<reference evidence="1 2" key="1">
    <citation type="journal article" date="2021" name="Environ. Microbiol.">
        <title>Gene family expansions and transcriptome signatures uncover fungal adaptations to wood decay.</title>
        <authorList>
            <person name="Hage H."/>
            <person name="Miyauchi S."/>
            <person name="Viragh M."/>
            <person name="Drula E."/>
            <person name="Min B."/>
            <person name="Chaduli D."/>
            <person name="Navarro D."/>
            <person name="Favel A."/>
            <person name="Norest M."/>
            <person name="Lesage-Meessen L."/>
            <person name="Balint B."/>
            <person name="Merenyi Z."/>
            <person name="de Eugenio L."/>
            <person name="Morin E."/>
            <person name="Martinez A.T."/>
            <person name="Baldrian P."/>
            <person name="Stursova M."/>
            <person name="Martinez M.J."/>
            <person name="Novotny C."/>
            <person name="Magnuson J.K."/>
            <person name="Spatafora J.W."/>
            <person name="Maurice S."/>
            <person name="Pangilinan J."/>
            <person name="Andreopoulos W."/>
            <person name="LaButti K."/>
            <person name="Hundley H."/>
            <person name="Na H."/>
            <person name="Kuo A."/>
            <person name="Barry K."/>
            <person name="Lipzen A."/>
            <person name="Henrissat B."/>
            <person name="Riley R."/>
            <person name="Ahrendt S."/>
            <person name="Nagy L.G."/>
            <person name="Grigoriev I.V."/>
            <person name="Martin F."/>
            <person name="Rosso M.N."/>
        </authorList>
    </citation>
    <scope>NUCLEOTIDE SEQUENCE [LARGE SCALE GENOMIC DNA]</scope>
    <source>
        <strain evidence="1 2">CIRM-BRFM 1785</strain>
    </source>
</reference>
<dbReference type="GeneID" id="71999294"/>
<evidence type="ECO:0000313" key="1">
    <source>
        <dbReference type="EMBL" id="KAH9841127.1"/>
    </source>
</evidence>
<dbReference type="Proteomes" id="UP000814176">
    <property type="component" value="Unassembled WGS sequence"/>
</dbReference>
<keyword evidence="2" id="KW-1185">Reference proteome</keyword>
<sequence>MNAFSACSLYHEDLRVAMSRPLEQRVKFFLDTTDVEESSELGQLLPNLDLVRQDVARVSAVQETVASMPEQPVIELQEPYTGEDIQIRASHALVLKTQLPRLFLYSFLIMFSDVPKDLVEDVIWALEVFVGLLRECSDEQLDVLCSDELDAVYTYEEPAFEEDTPMETIRSFMRQQSKAKVTILLLRPEVDRPGDAVRYFKAIIDYRRLVVPPEQFFEGERDLLEVYGEALTRSGINDEFAETFLRKYVDSSAASDKTGLRRLIVAKVWLSRVLRRRGSTSAAKSEEKWLVRWFRKHICYRARITPSS</sequence>
<evidence type="ECO:0000313" key="2">
    <source>
        <dbReference type="Proteomes" id="UP000814176"/>
    </source>
</evidence>
<dbReference type="EMBL" id="JADCUA010000004">
    <property type="protein sequence ID" value="KAH9841127.1"/>
    <property type="molecule type" value="Genomic_DNA"/>
</dbReference>
<comment type="caution">
    <text evidence="1">The sequence shown here is derived from an EMBL/GenBank/DDBJ whole genome shotgun (WGS) entry which is preliminary data.</text>
</comment>
<organism evidence="1 2">
    <name type="scientific">Rhodofomes roseus</name>
    <dbReference type="NCBI Taxonomy" id="34475"/>
    <lineage>
        <taxon>Eukaryota</taxon>
        <taxon>Fungi</taxon>
        <taxon>Dikarya</taxon>
        <taxon>Basidiomycota</taxon>
        <taxon>Agaricomycotina</taxon>
        <taxon>Agaricomycetes</taxon>
        <taxon>Polyporales</taxon>
        <taxon>Rhodofomes</taxon>
    </lineage>
</organism>
<gene>
    <name evidence="1" type="ORF">C8Q71DRAFT_440312</name>
</gene>
<protein>
    <submittedName>
        <fullName evidence="1">Uncharacterized protein</fullName>
    </submittedName>
</protein>
<name>A0ABQ8KRW1_9APHY</name>
<accession>A0ABQ8KRW1</accession>
<dbReference type="RefSeq" id="XP_047782593.1">
    <property type="nucleotide sequence ID" value="XM_047918562.1"/>
</dbReference>